<dbReference type="Pfam" id="PF02036">
    <property type="entry name" value="SCP2"/>
    <property type="match status" value="1"/>
</dbReference>
<sequence length="179" mass="19436">MLEHQSPELPRPARLLAAALPSWPLEMVLTRALRALADRRPELFERLGVHSRCVFVVRPTDLDFAFSVVPHRWQGRVSVVRPETRGDVHIEGPLLRLLGLLDGSLDGDALFFNRVISVSGRTDALLALRNAIEEAELAPSDLLGVSGRVGRFADAAILRAIQALQGMAEPAANATPGAL</sequence>
<name>A0A2T5VB78_9HYPH</name>
<gene>
    <name evidence="2" type="ORF">C8N35_103185</name>
</gene>
<dbReference type="RefSeq" id="WP_170122079.1">
    <property type="nucleotide sequence ID" value="NZ_QAYG01000003.1"/>
</dbReference>
<comment type="caution">
    <text evidence="2">The sequence shown here is derived from an EMBL/GenBank/DDBJ whole genome shotgun (WGS) entry which is preliminary data.</text>
</comment>
<evidence type="ECO:0000259" key="1">
    <source>
        <dbReference type="Pfam" id="PF02036"/>
    </source>
</evidence>
<feature type="domain" description="SCP2" evidence="1">
    <location>
        <begin position="54"/>
        <end position="131"/>
    </location>
</feature>
<dbReference type="InterPro" id="IPR003033">
    <property type="entry name" value="SCP2_sterol-bd_dom"/>
</dbReference>
<dbReference type="EMBL" id="QAYG01000003">
    <property type="protein sequence ID" value="PTW61004.1"/>
    <property type="molecule type" value="Genomic_DNA"/>
</dbReference>
<dbReference type="AlphaFoldDB" id="A0A2T5VB78"/>
<protein>
    <submittedName>
        <fullName evidence="2">Putative lipid carrier protein YhbT</fullName>
    </submittedName>
</protein>
<organism evidence="2 3">
    <name type="scientific">Breoghania corrubedonensis</name>
    <dbReference type="NCBI Taxonomy" id="665038"/>
    <lineage>
        <taxon>Bacteria</taxon>
        <taxon>Pseudomonadati</taxon>
        <taxon>Pseudomonadota</taxon>
        <taxon>Alphaproteobacteria</taxon>
        <taxon>Hyphomicrobiales</taxon>
        <taxon>Stappiaceae</taxon>
        <taxon>Breoghania</taxon>
    </lineage>
</organism>
<proteinExistence type="predicted"/>
<keyword evidence="3" id="KW-1185">Reference proteome</keyword>
<dbReference type="InterPro" id="IPR036527">
    <property type="entry name" value="SCP2_sterol-bd_dom_sf"/>
</dbReference>
<dbReference type="SUPFAM" id="SSF55718">
    <property type="entry name" value="SCP-like"/>
    <property type="match status" value="1"/>
</dbReference>
<dbReference type="Proteomes" id="UP000244081">
    <property type="component" value="Unassembled WGS sequence"/>
</dbReference>
<evidence type="ECO:0000313" key="2">
    <source>
        <dbReference type="EMBL" id="PTW61004.1"/>
    </source>
</evidence>
<evidence type="ECO:0000313" key="3">
    <source>
        <dbReference type="Proteomes" id="UP000244081"/>
    </source>
</evidence>
<accession>A0A2T5VB78</accession>
<reference evidence="2 3" key="1">
    <citation type="submission" date="2018-04" db="EMBL/GenBank/DDBJ databases">
        <title>Genomic Encyclopedia of Archaeal and Bacterial Type Strains, Phase II (KMG-II): from individual species to whole genera.</title>
        <authorList>
            <person name="Goeker M."/>
        </authorList>
    </citation>
    <scope>NUCLEOTIDE SEQUENCE [LARGE SCALE GENOMIC DNA]</scope>
    <source>
        <strain evidence="2 3">DSM 23382</strain>
    </source>
</reference>